<reference evidence="6 7" key="1">
    <citation type="submission" date="2019-05" db="EMBL/GenBank/DDBJ databases">
        <title>We sequenced the genome of Paenibacillus hemerocallicola KCTC 33185 for further insight into its adaptation and study the phylogeny of Paenibacillus.</title>
        <authorList>
            <person name="Narsing Rao M.P."/>
        </authorList>
    </citation>
    <scope>NUCLEOTIDE SEQUENCE [LARGE SCALE GENOMIC DNA]</scope>
    <source>
        <strain evidence="6 7">KCTC 33185</strain>
    </source>
</reference>
<evidence type="ECO:0000256" key="4">
    <source>
        <dbReference type="ARBA" id="ARBA00022729"/>
    </source>
</evidence>
<sequence length="434" mass="47760">MKKMKLGLILGLPALLALAAGCGASDGEKGKTPATEAAPEPVTLTFRPSETMTDAQVEKFIKEPLKKKFPHITLEVVRFGNGVTWESAVSANQVPDLFATAYKSTELFVKLQIAEDLSPFIAKHKLDIGKFEPVAVNTIKSFGTKGELFGLPYETHYGALFYNKDIFDKFGVSYPKDGLTWDEAIAIGKNLTRTESGLTYIGLDPSSPAAVNVAVGHSVGTGDIVKINNESWKQIFSMLQKAYEVPGFVQDKKYTYGVNSFLKDRNLAMFSSWENDLLGKLSDALTEGNPMNWDMVTHPNFKENLGQGRDAAAHAFFISNKSKYKEEAFQVMKMVTEPEVQSLFNRNGVLTVLSKTEEVKKEYGKEIPVLQGKNTAAIFKMTPSPVVSHTYYSIISSQLTKAASSVALKQKDVNTALRDAEEEATKLIAVELKK</sequence>
<keyword evidence="4 5" id="KW-0732">Signal</keyword>
<dbReference type="PROSITE" id="PS51257">
    <property type="entry name" value="PROKAR_LIPOPROTEIN"/>
    <property type="match status" value="1"/>
</dbReference>
<evidence type="ECO:0000256" key="1">
    <source>
        <dbReference type="ARBA" id="ARBA00004196"/>
    </source>
</evidence>
<comment type="subcellular location">
    <subcellularLocation>
        <location evidence="1">Cell envelope</location>
    </subcellularLocation>
</comment>
<protein>
    <submittedName>
        <fullName evidence="6">Extracellular solute-binding protein</fullName>
    </submittedName>
</protein>
<comment type="caution">
    <text evidence="6">The sequence shown here is derived from an EMBL/GenBank/DDBJ whole genome shotgun (WGS) entry which is preliminary data.</text>
</comment>
<evidence type="ECO:0000256" key="3">
    <source>
        <dbReference type="ARBA" id="ARBA00022448"/>
    </source>
</evidence>
<dbReference type="Gene3D" id="3.40.190.10">
    <property type="entry name" value="Periplasmic binding protein-like II"/>
    <property type="match status" value="1"/>
</dbReference>
<keyword evidence="3" id="KW-0813">Transport</keyword>
<dbReference type="InterPro" id="IPR050490">
    <property type="entry name" value="Bact_solute-bd_prot1"/>
</dbReference>
<evidence type="ECO:0000256" key="5">
    <source>
        <dbReference type="SAM" id="SignalP"/>
    </source>
</evidence>
<organism evidence="6 7">
    <name type="scientific">Paenibacillus hemerocallicola</name>
    <dbReference type="NCBI Taxonomy" id="1172614"/>
    <lineage>
        <taxon>Bacteria</taxon>
        <taxon>Bacillati</taxon>
        <taxon>Bacillota</taxon>
        <taxon>Bacilli</taxon>
        <taxon>Bacillales</taxon>
        <taxon>Paenibacillaceae</taxon>
        <taxon>Paenibacillus</taxon>
    </lineage>
</organism>
<dbReference type="GO" id="GO:0030313">
    <property type="term" value="C:cell envelope"/>
    <property type="evidence" value="ECO:0007669"/>
    <property type="project" value="UniProtKB-SubCell"/>
</dbReference>
<dbReference type="RefSeq" id="WP_139602538.1">
    <property type="nucleotide sequence ID" value="NZ_VDCQ01000014.1"/>
</dbReference>
<dbReference type="SUPFAM" id="SSF53850">
    <property type="entry name" value="Periplasmic binding protein-like II"/>
    <property type="match status" value="1"/>
</dbReference>
<evidence type="ECO:0000313" key="6">
    <source>
        <dbReference type="EMBL" id="TNJ65997.1"/>
    </source>
</evidence>
<gene>
    <name evidence="6" type="ORF">FE784_12530</name>
</gene>
<evidence type="ECO:0000313" key="7">
    <source>
        <dbReference type="Proteomes" id="UP000307943"/>
    </source>
</evidence>
<accession>A0A5C4TBY7</accession>
<comment type="similarity">
    <text evidence="2">Belongs to the bacterial solute-binding protein 1 family.</text>
</comment>
<dbReference type="PANTHER" id="PTHR43649:SF31">
    <property type="entry name" value="SN-GLYCEROL-3-PHOSPHATE-BINDING PERIPLASMIC PROTEIN UGPB"/>
    <property type="match status" value="1"/>
</dbReference>
<name>A0A5C4TBY7_9BACL</name>
<dbReference type="Proteomes" id="UP000307943">
    <property type="component" value="Unassembled WGS sequence"/>
</dbReference>
<dbReference type="EMBL" id="VDCQ01000014">
    <property type="protein sequence ID" value="TNJ65997.1"/>
    <property type="molecule type" value="Genomic_DNA"/>
</dbReference>
<feature type="chain" id="PRO_5023070109" evidence="5">
    <location>
        <begin position="20"/>
        <end position="434"/>
    </location>
</feature>
<feature type="signal peptide" evidence="5">
    <location>
        <begin position="1"/>
        <end position="19"/>
    </location>
</feature>
<dbReference type="AlphaFoldDB" id="A0A5C4TBY7"/>
<dbReference type="Pfam" id="PF01547">
    <property type="entry name" value="SBP_bac_1"/>
    <property type="match status" value="1"/>
</dbReference>
<evidence type="ECO:0000256" key="2">
    <source>
        <dbReference type="ARBA" id="ARBA00008520"/>
    </source>
</evidence>
<keyword evidence="7" id="KW-1185">Reference proteome</keyword>
<proteinExistence type="inferred from homology"/>
<dbReference type="InterPro" id="IPR006059">
    <property type="entry name" value="SBP"/>
</dbReference>
<dbReference type="PANTHER" id="PTHR43649">
    <property type="entry name" value="ARABINOSE-BINDING PROTEIN-RELATED"/>
    <property type="match status" value="1"/>
</dbReference>
<dbReference type="OrthoDB" id="9768630at2"/>